<dbReference type="InterPro" id="IPR016024">
    <property type="entry name" value="ARM-type_fold"/>
</dbReference>
<accession>A0A336LK51</accession>
<sequence length="1767" mass="206365">MDTYKKNVSWKHAIEQNYCETLEWNRVCNDFIMRLYNEKDRSIIKMSINEVLSVLIIKCSNDNLSFRSAAEETIGKIFHFCVKYKLINYLSSITLIQIKEKELLPRSLKVCLVLLSNCVDSIKCTSVQNFVDNVFCNIIQKFDNMIHSICIESFVEFFKAFLTNLGFLLEQSYTEECLEIFILNLLNETVLVRHSITQCIHYLIQHCPNQQEKLAKKIVDRILVTFTTSMNDSKIIGMAELLKETSFIITQFEEYHSKLIEIIILGIKCCDKNVGVINAYIEMNIALFKTNNNLFHNSLSSYHLDSQNIPLSNFIISNLCSKFLYNTVDGTIRENVKISMQCNILEFVGVCCNISNQYILNNTLLIQTIIKLSDHSDFIVREKIVIILTELIHNNDDNIQNLQFCSILASQFDDSAFTVVSTLICQLGKYFNKVLQLYNKPHLNLNNMSFVVITMNKIMSYLDGHHWSVVCRICDFIVTMDFVEMRKHFDYITTKYYQDSFYSKLIKLVSSSDARIQKKAVTCLVKILRNMSTENNIYFCKTDFENFITDRYLNGQTIAIKHNFENLRQKSYILCELINLLATVNNQNLTGVISCIALCVNEIPQLCQFFVEYDLLSIILALMIENHCTAIDIHCQKDMFIILKNIIPGYFRNKSYIDINLRLLTDHIFEILKIHLQVFYFEIKEKPNDANIYKQAMSYTTIYSKLYESIKSTFVCNQITINKTQMVKLFQLFKSSIEMFILLSNLYSVDELISFDKKVDLFNCCHKLYRYASIDCLQLLIQMIKSVDSSCSQILYKIINHAADTFEDPLFIQPPPYFLNLESTVINMNNEDRINFDKSIIVFLQEIVDIALQDYDNMAFEEQKATLDLICTAISQNIKLIEFKKPIFSKLIDQFEMIEQQKIRVPCRLLQISIRLLFLSSLKQADPLINLSKVMNIVDSLLMNKGTSMYAVSIICELLLLIFCNNQICESKNPELCAMKEVLIHTLFKCDSSIEIIKIMPLIINKNIEPYFEKVQTFIFQNIFEKGIWNSVQNWFYILWSICSICNQHTISQDWYGTAFNIFIRTEILDHRRIMLCGAVVQMIFSDKEIYFSNMCQLNHHTIQVFKSKIIMLLIQMFKLQIQENSNEIKLVNHYISWLLKRLESLNIIRDYTITESDIQNLEQLKNLTDLDLFYSFGALLSEGNKQFISQKKIKIHMKEVKYLLTVRNDLLVLQNNVTLLFLKMSSFHNLLYADKLQITSNEENIVKLNLFGFSNKYQFEELINSMLIGYNLEYNEMQQSKIRKLYRIYCNSENDLRTIFNLPNLERSYKNSKFITIECGRNQYSISKYSETWSYSDVYKILYDHLDHMNIDVNSSIRLLMEALSDRLLQNYAEVLQSISKLVEFCVMKDRLNNLNSYINKIKNGLSAYDTLAYQHVIYLKLKCWPFQEYLEISDPSYLTSLISTFLKNKQLYIRIATLDGLLGLLQSMHGDNNFSIEKTTSVVTLAVNYLYKMIGNFTYCEIHDQLIWTLLQYLTCNNNFNEVLDRFDLNLLRKSDRIELTFCILQSLESSMIQQAFKERNIYKVQMFCIEMIKSENIELTSGAIQTLVTTLYADLSSQIEMTQESNGVVQHDLRSNLVLSESINNLLQLLRISPLQLTKHCGNFLYYIIVLRSAIHANSLFNLEDYLLSILKSVLNITSLSDRVFRLTVLFSAVSEDRNFNLNHINTLDGKSRRLIHQDSIFISSAIFFYSKLSTTKKENFILLCKNFEKDNIDVYVMLKSILK</sequence>
<evidence type="ECO:0000313" key="1">
    <source>
        <dbReference type="EMBL" id="SSX18065.1"/>
    </source>
</evidence>
<dbReference type="SUPFAM" id="SSF48371">
    <property type="entry name" value="ARM repeat"/>
    <property type="match status" value="1"/>
</dbReference>
<dbReference type="VEuPathDB" id="VectorBase:CSON007166"/>
<dbReference type="InterPro" id="IPR011989">
    <property type="entry name" value="ARM-like"/>
</dbReference>
<dbReference type="EMBL" id="UFQT01000026">
    <property type="protein sequence ID" value="SSX18065.1"/>
    <property type="molecule type" value="Genomic_DNA"/>
</dbReference>
<organism evidence="1">
    <name type="scientific">Culicoides sonorensis</name>
    <name type="common">Biting midge</name>
    <dbReference type="NCBI Taxonomy" id="179676"/>
    <lineage>
        <taxon>Eukaryota</taxon>
        <taxon>Metazoa</taxon>
        <taxon>Ecdysozoa</taxon>
        <taxon>Arthropoda</taxon>
        <taxon>Hexapoda</taxon>
        <taxon>Insecta</taxon>
        <taxon>Pterygota</taxon>
        <taxon>Neoptera</taxon>
        <taxon>Endopterygota</taxon>
        <taxon>Diptera</taxon>
        <taxon>Nematocera</taxon>
        <taxon>Chironomoidea</taxon>
        <taxon>Ceratopogonidae</taxon>
        <taxon>Ceratopogoninae</taxon>
        <taxon>Culicoides</taxon>
        <taxon>Monoculicoides</taxon>
    </lineage>
</organism>
<dbReference type="InterPro" id="IPR048411">
    <property type="entry name" value="Htt_N_HEAT_rpt-1"/>
</dbReference>
<dbReference type="Gene3D" id="1.25.10.10">
    <property type="entry name" value="Leucine-rich Repeat Variant"/>
    <property type="match status" value="1"/>
</dbReference>
<gene>
    <name evidence="1" type="primary">CSON007166</name>
</gene>
<protein>
    <submittedName>
        <fullName evidence="1">CSON007166 protein</fullName>
    </submittedName>
</protein>
<dbReference type="Pfam" id="PF20926">
    <property type="entry name" value="Htt_N-HEAT_1"/>
    <property type="match status" value="1"/>
</dbReference>
<name>A0A336LK51_CULSO</name>
<proteinExistence type="predicted"/>
<reference evidence="1" key="1">
    <citation type="submission" date="2018-07" db="EMBL/GenBank/DDBJ databases">
        <authorList>
            <person name="Quirk P.G."/>
            <person name="Krulwich T.A."/>
        </authorList>
    </citation>
    <scope>NUCLEOTIDE SEQUENCE</scope>
</reference>